<dbReference type="InterPro" id="IPR006058">
    <property type="entry name" value="2Fe2S_fd_BS"/>
</dbReference>
<keyword evidence="13" id="KW-1185">Reference proteome</keyword>
<evidence type="ECO:0000259" key="11">
    <source>
        <dbReference type="PROSITE" id="PS51384"/>
    </source>
</evidence>
<evidence type="ECO:0000256" key="6">
    <source>
        <dbReference type="ARBA" id="ARBA00023002"/>
    </source>
</evidence>
<dbReference type="InterPro" id="IPR050415">
    <property type="entry name" value="MRET"/>
</dbReference>
<dbReference type="CDD" id="cd06214">
    <property type="entry name" value="PA_degradation_oxidoreductase_like"/>
    <property type="match status" value="1"/>
</dbReference>
<dbReference type="Pfam" id="PF00970">
    <property type="entry name" value="FAD_binding_6"/>
    <property type="match status" value="1"/>
</dbReference>
<dbReference type="PANTHER" id="PTHR47354">
    <property type="entry name" value="NADH OXIDOREDUCTASE HCR"/>
    <property type="match status" value="1"/>
</dbReference>
<dbReference type="SUPFAM" id="SSF52343">
    <property type="entry name" value="Ferredoxin reductase-like, C-terminal NADP-linked domain"/>
    <property type="match status" value="1"/>
</dbReference>
<evidence type="ECO:0000256" key="9">
    <source>
        <dbReference type="SAM" id="MobiDB-lite"/>
    </source>
</evidence>
<evidence type="ECO:0000256" key="3">
    <source>
        <dbReference type="ARBA" id="ARBA00022714"/>
    </source>
</evidence>
<protein>
    <submittedName>
        <fullName evidence="12">Phenylacetate-CoA oxygenase/reductase, PaaK subunit</fullName>
    </submittedName>
</protein>
<keyword evidence="6" id="KW-0560">Oxidoreductase</keyword>
<keyword evidence="2" id="KW-0285">Flavoprotein</keyword>
<evidence type="ECO:0000256" key="7">
    <source>
        <dbReference type="ARBA" id="ARBA00023004"/>
    </source>
</evidence>
<evidence type="ECO:0000256" key="8">
    <source>
        <dbReference type="ARBA" id="ARBA00023014"/>
    </source>
</evidence>
<proteinExistence type="predicted"/>
<dbReference type="InterPro" id="IPR017938">
    <property type="entry name" value="Riboflavin_synthase-like_b-brl"/>
</dbReference>
<keyword evidence="7" id="KW-0408">Iron</keyword>
<feature type="compositionally biased region" description="Polar residues" evidence="9">
    <location>
        <begin position="1"/>
        <end position="11"/>
    </location>
</feature>
<dbReference type="Gene3D" id="3.10.20.30">
    <property type="match status" value="1"/>
</dbReference>
<keyword evidence="5" id="KW-0274">FAD</keyword>
<dbReference type="InterPro" id="IPR012675">
    <property type="entry name" value="Beta-grasp_dom_sf"/>
</dbReference>
<dbReference type="GO" id="GO:0051537">
    <property type="term" value="F:2 iron, 2 sulfur cluster binding"/>
    <property type="evidence" value="ECO:0007669"/>
    <property type="project" value="UniProtKB-KW"/>
</dbReference>
<keyword evidence="4" id="KW-0479">Metal-binding</keyword>
<gene>
    <name evidence="12" type="ORF">SLINC_8372</name>
</gene>
<dbReference type="PATRIC" id="fig|1915.4.peg.9227"/>
<dbReference type="GO" id="GO:0016491">
    <property type="term" value="F:oxidoreductase activity"/>
    <property type="evidence" value="ECO:0007669"/>
    <property type="project" value="InterPro"/>
</dbReference>
<dbReference type="InterPro" id="IPR001433">
    <property type="entry name" value="OxRdtase_FAD/NAD-bd"/>
</dbReference>
<dbReference type="EMBL" id="CP016438">
    <property type="protein sequence ID" value="ANS70596.1"/>
    <property type="molecule type" value="Genomic_DNA"/>
</dbReference>
<dbReference type="PROSITE" id="PS51384">
    <property type="entry name" value="FAD_FR"/>
    <property type="match status" value="1"/>
</dbReference>
<dbReference type="Pfam" id="PF00111">
    <property type="entry name" value="Fer2"/>
    <property type="match status" value="1"/>
</dbReference>
<dbReference type="KEGG" id="sls:SLINC_8372"/>
<keyword evidence="8" id="KW-0411">Iron-sulfur</keyword>
<accession>A0A1B1MPR4</accession>
<feature type="domain" description="FAD-binding FR-type" evidence="11">
    <location>
        <begin position="20"/>
        <end position="125"/>
    </location>
</feature>
<reference evidence="12 13" key="1">
    <citation type="submission" date="2016-07" db="EMBL/GenBank/DDBJ databases">
        <title>Enhancement of antibiotic productionsby engineered nitrateutilization in actinobacteria.</title>
        <authorList>
            <person name="Meng S.C."/>
        </authorList>
    </citation>
    <scope>NUCLEOTIDE SEQUENCE [LARGE SCALE GENOMIC DNA]</scope>
    <source>
        <strain evidence="12 13">NRRL 2936</strain>
    </source>
</reference>
<feature type="domain" description="2Fe-2S ferredoxin-type" evidence="10">
    <location>
        <begin position="281"/>
        <end position="371"/>
    </location>
</feature>
<dbReference type="InterPro" id="IPR008333">
    <property type="entry name" value="Cbr1-like_FAD-bd_dom"/>
</dbReference>
<feature type="region of interest" description="Disordered" evidence="9">
    <location>
        <begin position="1"/>
        <end position="20"/>
    </location>
</feature>
<dbReference type="Gene3D" id="2.40.30.10">
    <property type="entry name" value="Translation factors"/>
    <property type="match status" value="1"/>
</dbReference>
<dbReference type="Gene3D" id="3.40.50.80">
    <property type="entry name" value="Nucleotide-binding domain of ferredoxin-NADP reductase (FNR) module"/>
    <property type="match status" value="1"/>
</dbReference>
<evidence type="ECO:0000256" key="4">
    <source>
        <dbReference type="ARBA" id="ARBA00022723"/>
    </source>
</evidence>
<dbReference type="SUPFAM" id="SSF63380">
    <property type="entry name" value="Riboflavin synthase domain-like"/>
    <property type="match status" value="1"/>
</dbReference>
<name>A0A1B1MPR4_STRLN</name>
<evidence type="ECO:0000259" key="10">
    <source>
        <dbReference type="PROSITE" id="PS51085"/>
    </source>
</evidence>
<dbReference type="CDD" id="cd00207">
    <property type="entry name" value="fer2"/>
    <property type="match status" value="1"/>
</dbReference>
<comment type="cofactor">
    <cofactor evidence="1">
        <name>FAD</name>
        <dbReference type="ChEBI" id="CHEBI:57692"/>
    </cofactor>
</comment>
<dbReference type="PROSITE" id="PS51085">
    <property type="entry name" value="2FE2S_FER_2"/>
    <property type="match status" value="1"/>
</dbReference>
<evidence type="ECO:0000313" key="12">
    <source>
        <dbReference type="EMBL" id="ANS70596.1"/>
    </source>
</evidence>
<evidence type="ECO:0000256" key="2">
    <source>
        <dbReference type="ARBA" id="ARBA00022630"/>
    </source>
</evidence>
<dbReference type="PRINTS" id="PR00410">
    <property type="entry name" value="PHEHYDRXLASE"/>
</dbReference>
<evidence type="ECO:0000313" key="13">
    <source>
        <dbReference type="Proteomes" id="UP000092598"/>
    </source>
</evidence>
<dbReference type="InterPro" id="IPR039261">
    <property type="entry name" value="FNR_nucleotide-bd"/>
</dbReference>
<keyword evidence="3" id="KW-0001">2Fe-2S</keyword>
<evidence type="ECO:0000256" key="5">
    <source>
        <dbReference type="ARBA" id="ARBA00022827"/>
    </source>
</evidence>
<dbReference type="SUPFAM" id="SSF54292">
    <property type="entry name" value="2Fe-2S ferredoxin-like"/>
    <property type="match status" value="1"/>
</dbReference>
<evidence type="ECO:0000256" key="1">
    <source>
        <dbReference type="ARBA" id="ARBA00001974"/>
    </source>
</evidence>
<dbReference type="AlphaFoldDB" id="A0A1B1MPR4"/>
<dbReference type="PROSITE" id="PS00197">
    <property type="entry name" value="2FE2S_FER_1"/>
    <property type="match status" value="1"/>
</dbReference>
<dbReference type="InterPro" id="IPR001041">
    <property type="entry name" value="2Fe-2S_ferredoxin-type"/>
</dbReference>
<dbReference type="Proteomes" id="UP000092598">
    <property type="component" value="Chromosome"/>
</dbReference>
<dbReference type="Pfam" id="PF00175">
    <property type="entry name" value="NAD_binding_1"/>
    <property type="match status" value="1"/>
</dbReference>
<sequence>MTAPMTTTEQGTAEPAGPASGWHRLRVARVRPLTDDAVALTLDVPDRLADAFAHRPGQHVTVRHVLNGTEIRRSYSICPPPYGRGGLRLVVKRLGPGGFAEYATTVLSAGDALDIAPPSGGFGLVARPGAHHVMVAAGSGITPLSSMAAAALRDDPRCRVSLVYLNRTARSVLLADELADLKDAYVDRFQPLYVLTRETREAEMLSGHVDSASLPRLLRAVGAEPGDHTYFYLCGPWGMVTSLREALTGWGTETARIRSEVFSLDSRDPSPPAVEAIGRTVRITASLGGRTAVAVMEDQDRVMLDALLRARPDIPYSCREGLCGSCRARVTHGAVTTGHQYVLGPDELAAGYTLACRARPESDETELDFDL</sequence>
<dbReference type="InterPro" id="IPR036010">
    <property type="entry name" value="2Fe-2S_ferredoxin-like_sf"/>
</dbReference>
<dbReference type="STRING" id="1915.SLINC_8372"/>
<organism evidence="12 13">
    <name type="scientific">Streptomyces lincolnensis</name>
    <dbReference type="NCBI Taxonomy" id="1915"/>
    <lineage>
        <taxon>Bacteria</taxon>
        <taxon>Bacillati</taxon>
        <taxon>Actinomycetota</taxon>
        <taxon>Actinomycetes</taxon>
        <taxon>Kitasatosporales</taxon>
        <taxon>Streptomycetaceae</taxon>
        <taxon>Streptomyces</taxon>
    </lineage>
</organism>
<dbReference type="InterPro" id="IPR017927">
    <property type="entry name" value="FAD-bd_FR_type"/>
</dbReference>
<dbReference type="PANTHER" id="PTHR47354:SF8">
    <property type="entry name" value="1,2-PHENYLACETYL-COA EPOXIDASE, SUBUNIT E"/>
    <property type="match status" value="1"/>
</dbReference>